<dbReference type="EMBL" id="AQRC01000018">
    <property type="protein sequence ID" value="KFE33481.1"/>
    <property type="molecule type" value="Genomic_DNA"/>
</dbReference>
<name>A0A085TRY4_9RHOB</name>
<dbReference type="Proteomes" id="UP000028607">
    <property type="component" value="Unassembled WGS sequence"/>
</dbReference>
<reference evidence="2 3" key="2">
    <citation type="journal article" date="2015" name="Antonie Van Leeuwenhoek">
        <title>Thioclava indica sp. nov., isolated from surface seawater of the Indian Ocean.</title>
        <authorList>
            <person name="Liu Y."/>
            <person name="Lai Q."/>
            <person name="Du J."/>
            <person name="Xu H."/>
            <person name="Jiang L."/>
            <person name="Shao Z."/>
        </authorList>
    </citation>
    <scope>NUCLEOTIDE SEQUENCE [LARGE SCALE GENOMIC DNA]</scope>
    <source>
        <strain evidence="2 3">13D2W-2</strain>
    </source>
</reference>
<proteinExistence type="predicted"/>
<evidence type="ECO:0000256" key="1">
    <source>
        <dbReference type="SAM" id="MobiDB-lite"/>
    </source>
</evidence>
<feature type="compositionally biased region" description="Basic and acidic residues" evidence="1">
    <location>
        <begin position="107"/>
        <end position="119"/>
    </location>
</feature>
<sequence length="119" mass="13481">MPTQANQNVHAKLARMRRAPHAATRLAEMFGAALIRLRTTAQSEAEALVENERRELADGLDAVARVTEFAAQLIARFVPPASRENEHGKLRKLLMNVARVKTRNERRKRDDKDRGGDER</sequence>
<reference evidence="3" key="1">
    <citation type="submission" date="2013-04" db="EMBL/GenBank/DDBJ databases">
        <title>Thioclava sp. 13D2W-2 Genome Sequencing.</title>
        <authorList>
            <person name="Lai Q."/>
            <person name="Li G."/>
            <person name="Shao Z."/>
        </authorList>
    </citation>
    <scope>NUCLEOTIDE SEQUENCE [LARGE SCALE GENOMIC DNA]</scope>
    <source>
        <strain evidence="3">13D2W-2</strain>
    </source>
</reference>
<protein>
    <submittedName>
        <fullName evidence="2">Uncharacterized protein</fullName>
    </submittedName>
</protein>
<accession>A0A085TRY4</accession>
<evidence type="ECO:0000313" key="2">
    <source>
        <dbReference type="EMBL" id="KFE33481.1"/>
    </source>
</evidence>
<evidence type="ECO:0000313" key="3">
    <source>
        <dbReference type="Proteomes" id="UP000028607"/>
    </source>
</evidence>
<organism evidence="2 3">
    <name type="scientific">Thioclava atlantica</name>
    <dbReference type="NCBI Taxonomy" id="1317124"/>
    <lineage>
        <taxon>Bacteria</taxon>
        <taxon>Pseudomonadati</taxon>
        <taxon>Pseudomonadota</taxon>
        <taxon>Alphaproteobacteria</taxon>
        <taxon>Rhodobacterales</taxon>
        <taxon>Paracoccaceae</taxon>
        <taxon>Thioclava</taxon>
    </lineage>
</organism>
<dbReference type="AlphaFoldDB" id="A0A085TRY4"/>
<keyword evidence="3" id="KW-1185">Reference proteome</keyword>
<feature type="region of interest" description="Disordered" evidence="1">
    <location>
        <begin position="100"/>
        <end position="119"/>
    </location>
</feature>
<comment type="caution">
    <text evidence="2">The sequence shown here is derived from an EMBL/GenBank/DDBJ whole genome shotgun (WGS) entry which is preliminary data.</text>
</comment>
<gene>
    <name evidence="2" type="ORF">DW2_17432</name>
</gene>
<dbReference type="PATRIC" id="fig|1317124.6.peg.3513"/>